<feature type="compositionally biased region" description="Basic and acidic residues" evidence="2">
    <location>
        <begin position="36"/>
        <end position="45"/>
    </location>
</feature>
<dbReference type="InterPro" id="IPR012677">
    <property type="entry name" value="Nucleotide-bd_a/b_plait_sf"/>
</dbReference>
<dbReference type="InterPro" id="IPR035979">
    <property type="entry name" value="RBD_domain_sf"/>
</dbReference>
<proteinExistence type="predicted"/>
<protein>
    <submittedName>
        <fullName evidence="4">HIV Tat-specific factor 1</fullName>
    </submittedName>
</protein>
<feature type="compositionally biased region" description="Polar residues" evidence="2">
    <location>
        <begin position="24"/>
        <end position="35"/>
    </location>
</feature>
<gene>
    <name evidence="4" type="ORF">M9Y10_034522</name>
</gene>
<keyword evidence="5" id="KW-1185">Reference proteome</keyword>
<dbReference type="Gene3D" id="3.30.70.330">
    <property type="match status" value="2"/>
</dbReference>
<keyword evidence="1" id="KW-0694">RNA-binding</keyword>
<evidence type="ECO:0000256" key="1">
    <source>
        <dbReference type="PROSITE-ProRule" id="PRU00176"/>
    </source>
</evidence>
<dbReference type="SUPFAM" id="SSF54928">
    <property type="entry name" value="RNA-binding domain, RBD"/>
    <property type="match status" value="1"/>
</dbReference>
<evidence type="ECO:0000259" key="3">
    <source>
        <dbReference type="PROSITE" id="PS50102"/>
    </source>
</evidence>
<dbReference type="InterPro" id="IPR034393">
    <property type="entry name" value="TatSF1-like"/>
</dbReference>
<dbReference type="PANTHER" id="PTHR15608:SF0">
    <property type="entry name" value="HIV TAT-SPECIFIC FACTOR 1"/>
    <property type="match status" value="1"/>
</dbReference>
<dbReference type="InterPro" id="IPR000504">
    <property type="entry name" value="RRM_dom"/>
</dbReference>
<evidence type="ECO:0000256" key="2">
    <source>
        <dbReference type="SAM" id="MobiDB-lite"/>
    </source>
</evidence>
<feature type="compositionally biased region" description="Basic and acidic residues" evidence="2">
    <location>
        <begin position="1"/>
        <end position="23"/>
    </location>
</feature>
<dbReference type="Proteomes" id="UP001470230">
    <property type="component" value="Unassembled WGS sequence"/>
</dbReference>
<evidence type="ECO:0000313" key="5">
    <source>
        <dbReference type="Proteomes" id="UP001470230"/>
    </source>
</evidence>
<reference evidence="4 5" key="1">
    <citation type="submission" date="2024-04" db="EMBL/GenBank/DDBJ databases">
        <title>Tritrichomonas musculus Genome.</title>
        <authorList>
            <person name="Alves-Ferreira E."/>
            <person name="Grigg M."/>
            <person name="Lorenzi H."/>
            <person name="Galac M."/>
        </authorList>
    </citation>
    <scope>NUCLEOTIDE SEQUENCE [LARGE SCALE GENOMIC DNA]</scope>
    <source>
        <strain evidence="4 5">EAF2021</strain>
    </source>
</reference>
<dbReference type="EMBL" id="JAPFFF010000005">
    <property type="protein sequence ID" value="KAK8889768.1"/>
    <property type="molecule type" value="Genomic_DNA"/>
</dbReference>
<dbReference type="PROSITE" id="PS50102">
    <property type="entry name" value="RRM"/>
    <property type="match status" value="1"/>
</dbReference>
<dbReference type="SMART" id="SM00360">
    <property type="entry name" value="RRM"/>
    <property type="match status" value="2"/>
</dbReference>
<organism evidence="4 5">
    <name type="scientific">Tritrichomonas musculus</name>
    <dbReference type="NCBI Taxonomy" id="1915356"/>
    <lineage>
        <taxon>Eukaryota</taxon>
        <taxon>Metamonada</taxon>
        <taxon>Parabasalia</taxon>
        <taxon>Tritrichomonadida</taxon>
        <taxon>Tritrichomonadidae</taxon>
        <taxon>Tritrichomonas</taxon>
    </lineage>
</organism>
<sequence>MDSNESHVEKMKSDENIEEKKTLNENNAEKSISLKNTEEKNEENSLKNAIPSFSPANLSVVITDLPDKTTLKQISLFCRKAGVIAVHPQTGDELIIYNPKKHKATVTFSYPEGANHAISLLSGEHIVEGHPVQVERAKSEPFDFNEWKGAMRKQRKFHSYMGEDHTEELSAAEQKKLKVMVLRKVFTPQEMIKDPELYGQIIKDWTEIGSQFGKVTLVKPIEAHPEGVVIVRFDTPQAASKAISQLDDAEYHERKITSEPWDGTDLSYRESEEDIEKRIEQYEKFIDGTKDES</sequence>
<feature type="region of interest" description="Disordered" evidence="2">
    <location>
        <begin position="1"/>
        <end position="49"/>
    </location>
</feature>
<dbReference type="PANTHER" id="PTHR15608">
    <property type="entry name" value="SPLICING FACTOR U2AF-ASSOCIATED PROTEIN 2"/>
    <property type="match status" value="1"/>
</dbReference>
<feature type="domain" description="RRM" evidence="3">
    <location>
        <begin position="58"/>
        <end position="139"/>
    </location>
</feature>
<name>A0ABR2KFP8_9EUKA</name>
<accession>A0ABR2KFP8</accession>
<evidence type="ECO:0000313" key="4">
    <source>
        <dbReference type="EMBL" id="KAK8889768.1"/>
    </source>
</evidence>
<comment type="caution">
    <text evidence="4">The sequence shown here is derived from an EMBL/GenBank/DDBJ whole genome shotgun (WGS) entry which is preliminary data.</text>
</comment>